<evidence type="ECO:0000256" key="1">
    <source>
        <dbReference type="SAM" id="MobiDB-lite"/>
    </source>
</evidence>
<feature type="region of interest" description="Disordered" evidence="1">
    <location>
        <begin position="236"/>
        <end position="257"/>
    </location>
</feature>
<feature type="compositionally biased region" description="Basic and acidic residues" evidence="1">
    <location>
        <begin position="27"/>
        <end position="44"/>
    </location>
</feature>
<comment type="caution">
    <text evidence="2">The sequence shown here is derived from an EMBL/GenBank/DDBJ whole genome shotgun (WGS) entry which is preliminary data.</text>
</comment>
<accession>A0A9D4AXM1</accession>
<dbReference type="AlphaFoldDB" id="A0A9D4AXM1"/>
<gene>
    <name evidence="2" type="ORF">KIL84_016370</name>
</gene>
<keyword evidence="3" id="KW-1185">Reference proteome</keyword>
<organism evidence="2 3">
    <name type="scientific">Mauremys mutica</name>
    <name type="common">yellowpond turtle</name>
    <dbReference type="NCBI Taxonomy" id="74926"/>
    <lineage>
        <taxon>Eukaryota</taxon>
        <taxon>Metazoa</taxon>
        <taxon>Chordata</taxon>
        <taxon>Craniata</taxon>
        <taxon>Vertebrata</taxon>
        <taxon>Euteleostomi</taxon>
        <taxon>Archelosauria</taxon>
        <taxon>Testudinata</taxon>
        <taxon>Testudines</taxon>
        <taxon>Cryptodira</taxon>
        <taxon>Durocryptodira</taxon>
        <taxon>Testudinoidea</taxon>
        <taxon>Geoemydidae</taxon>
        <taxon>Geoemydinae</taxon>
        <taxon>Mauremys</taxon>
    </lineage>
</organism>
<evidence type="ECO:0000313" key="3">
    <source>
        <dbReference type="Proteomes" id="UP000827986"/>
    </source>
</evidence>
<dbReference type="EMBL" id="JAHDVG010000482">
    <property type="protein sequence ID" value="KAH1172531.1"/>
    <property type="molecule type" value="Genomic_DNA"/>
</dbReference>
<name>A0A9D4AXM1_9SAUR</name>
<evidence type="ECO:0000313" key="2">
    <source>
        <dbReference type="EMBL" id="KAH1172531.1"/>
    </source>
</evidence>
<dbReference type="Proteomes" id="UP000827986">
    <property type="component" value="Unassembled WGS sequence"/>
</dbReference>
<feature type="region of interest" description="Disordered" evidence="1">
    <location>
        <begin position="274"/>
        <end position="293"/>
    </location>
</feature>
<sequence>MATSLQLYKKSTFPPLLNIYQPPHFRNQNDKTPQKMMMKDDNGKKRNNKSSFSDEDKEDAMKRALLEQHHLENYKNLYRLRNAMYVCYRDLLNKKVQKQRIQIQMSDLNFKQNLEQQGRKKCTPGHQVPYCKLSHDAKYLKSIPQSSNYLIIGLQNELTRHGILKNKQDYDDFWTLILEGTHGSRLKEKLQDIKLKMVAAKSFPSHPVVRTSAAQSANVLLSNQCGQLKMSSASLPGSVSCQPPAHHPSKHTKAEEETEQFPKLLLSWLSELQKRPEEQSRTQEVSKPCKRTRKHFHHERHLIYLHHMYHLALLNMTSSKRLLEKNGQFAVAEKEHSVHDLMEYLFPSHHKQPGNSSTERGIEESTFPILLDRKQHEQYHRGFSKTHIVFKEMKNHSKEKHENKGAVEILEDQKYNNSAFAPT</sequence>
<reference evidence="2" key="1">
    <citation type="submission" date="2021-09" db="EMBL/GenBank/DDBJ databases">
        <title>The genome of Mauremys mutica provides insights into the evolution of semi-aquatic lifestyle.</title>
        <authorList>
            <person name="Gong S."/>
            <person name="Gao Y."/>
        </authorList>
    </citation>
    <scope>NUCLEOTIDE SEQUENCE</scope>
    <source>
        <strain evidence="2">MM-2020</strain>
        <tissue evidence="2">Muscle</tissue>
    </source>
</reference>
<feature type="region of interest" description="Disordered" evidence="1">
    <location>
        <begin position="19"/>
        <end position="57"/>
    </location>
</feature>
<proteinExistence type="predicted"/>
<protein>
    <submittedName>
        <fullName evidence="2">Uncharacterized protein</fullName>
    </submittedName>
</protein>